<dbReference type="RefSeq" id="WP_131305538.1">
    <property type="nucleotide sequence ID" value="NZ_SJFN01000002.1"/>
</dbReference>
<dbReference type="AlphaFoldDB" id="A0A4Q9VX91"/>
<dbReference type="Proteomes" id="UP000292781">
    <property type="component" value="Unassembled WGS sequence"/>
</dbReference>
<gene>
    <name evidence="2" type="ORF">EYW49_02275</name>
</gene>
<dbReference type="Gene3D" id="3.40.1530.20">
    <property type="entry name" value="Protein of unknown function (DUF1491)"/>
    <property type="match status" value="1"/>
</dbReference>
<name>A0A4Q9VX91_9HYPH</name>
<accession>A0A4Q9VX91</accession>
<feature type="compositionally biased region" description="Pro residues" evidence="1">
    <location>
        <begin position="110"/>
        <end position="130"/>
    </location>
</feature>
<evidence type="ECO:0000313" key="2">
    <source>
        <dbReference type="EMBL" id="TBW41003.1"/>
    </source>
</evidence>
<evidence type="ECO:0000313" key="3">
    <source>
        <dbReference type="Proteomes" id="UP000292781"/>
    </source>
</evidence>
<dbReference type="Pfam" id="PF07372">
    <property type="entry name" value="DUF1491"/>
    <property type="match status" value="1"/>
</dbReference>
<evidence type="ECO:0000256" key="1">
    <source>
        <dbReference type="SAM" id="MobiDB-lite"/>
    </source>
</evidence>
<organism evidence="2 3">
    <name type="scientific">Siculibacillus lacustris</name>
    <dbReference type="NCBI Taxonomy" id="1549641"/>
    <lineage>
        <taxon>Bacteria</taxon>
        <taxon>Pseudomonadati</taxon>
        <taxon>Pseudomonadota</taxon>
        <taxon>Alphaproteobacteria</taxon>
        <taxon>Hyphomicrobiales</taxon>
        <taxon>Ancalomicrobiaceae</taxon>
        <taxon>Siculibacillus</taxon>
    </lineage>
</organism>
<keyword evidence="3" id="KW-1185">Reference proteome</keyword>
<dbReference type="EMBL" id="SJFN01000002">
    <property type="protein sequence ID" value="TBW41003.1"/>
    <property type="molecule type" value="Genomic_DNA"/>
</dbReference>
<dbReference type="InterPro" id="IPR009964">
    <property type="entry name" value="DUF1491"/>
</dbReference>
<reference evidence="2 3" key="1">
    <citation type="submission" date="2019-02" db="EMBL/GenBank/DDBJ databases">
        <title>Siculibacillus lacustris gen. nov., sp. nov., a new rosette-forming bacterium isolated from a freshwater crater lake (Lake St. Ana, Romania).</title>
        <authorList>
            <person name="Felfoldi T."/>
            <person name="Marton Z."/>
            <person name="Szabo A."/>
            <person name="Mentes A."/>
            <person name="Boka K."/>
            <person name="Marialigeti K."/>
            <person name="Mathe I."/>
            <person name="Koncz M."/>
            <person name="Schumann P."/>
            <person name="Toth E."/>
        </authorList>
    </citation>
    <scope>NUCLEOTIDE SEQUENCE [LARGE SCALE GENOMIC DNA]</scope>
    <source>
        <strain evidence="2 3">SA-279</strain>
    </source>
</reference>
<feature type="region of interest" description="Disordered" evidence="1">
    <location>
        <begin position="108"/>
        <end position="130"/>
    </location>
</feature>
<sequence length="130" mass="14341">MRLRSDIWVAALIRRAFGAGAHAAVAHGGDAIAGAVFVTVDRLDGTCDLYGPRPQSLDDGETAEGTRTFERVLSRVDRPTMLARIASERRFDSDLWLVDVEDRDGRCFIEPPPYDPARPSPPPVEWPPRG</sequence>
<protein>
    <submittedName>
        <fullName evidence="2">DUF1491 family protein</fullName>
    </submittedName>
</protein>
<dbReference type="OrthoDB" id="9809136at2"/>
<comment type="caution">
    <text evidence="2">The sequence shown here is derived from an EMBL/GenBank/DDBJ whole genome shotgun (WGS) entry which is preliminary data.</text>
</comment>
<proteinExistence type="predicted"/>